<gene>
    <name evidence="2" type="ORF">E1898_02755</name>
</gene>
<name>A0A4R5VC13_9BACT</name>
<organism evidence="2 3">
    <name type="scientific">Algoriphagus formosus</name>
    <dbReference type="NCBI Taxonomy" id="2007308"/>
    <lineage>
        <taxon>Bacteria</taxon>
        <taxon>Pseudomonadati</taxon>
        <taxon>Bacteroidota</taxon>
        <taxon>Cytophagia</taxon>
        <taxon>Cytophagales</taxon>
        <taxon>Cyclobacteriaceae</taxon>
        <taxon>Algoriphagus</taxon>
    </lineage>
</organism>
<proteinExistence type="predicted"/>
<dbReference type="PROSITE" id="PS51257">
    <property type="entry name" value="PROKAR_LIPOPROTEIN"/>
    <property type="match status" value="1"/>
</dbReference>
<evidence type="ECO:0000256" key="1">
    <source>
        <dbReference type="SAM" id="SignalP"/>
    </source>
</evidence>
<keyword evidence="1" id="KW-0732">Signal</keyword>
<dbReference type="EMBL" id="SMUW01000024">
    <property type="protein sequence ID" value="TDK49782.1"/>
    <property type="molecule type" value="Genomic_DNA"/>
</dbReference>
<evidence type="ECO:0008006" key="4">
    <source>
        <dbReference type="Google" id="ProtNLM"/>
    </source>
</evidence>
<protein>
    <recommendedName>
        <fullName evidence="4">DUF885 family protein</fullName>
    </recommendedName>
</protein>
<dbReference type="Proteomes" id="UP000295438">
    <property type="component" value="Unassembled WGS sequence"/>
</dbReference>
<comment type="caution">
    <text evidence="2">The sequence shown here is derived from an EMBL/GenBank/DDBJ whole genome shotgun (WGS) entry which is preliminary data.</text>
</comment>
<accession>A0A4R5VC13</accession>
<dbReference type="RefSeq" id="WP_133389736.1">
    <property type="nucleotide sequence ID" value="NZ_SMUW01000024.1"/>
</dbReference>
<feature type="signal peptide" evidence="1">
    <location>
        <begin position="1"/>
        <end position="23"/>
    </location>
</feature>
<evidence type="ECO:0000313" key="3">
    <source>
        <dbReference type="Proteomes" id="UP000295438"/>
    </source>
</evidence>
<keyword evidence="3" id="KW-1185">Reference proteome</keyword>
<evidence type="ECO:0000313" key="2">
    <source>
        <dbReference type="EMBL" id="TDK49782.1"/>
    </source>
</evidence>
<reference evidence="2 3" key="1">
    <citation type="submission" date="2019-03" db="EMBL/GenBank/DDBJ databases">
        <title>Algoriphagus aquimaris sp. nov., isolated form marine sediment in Pohang, Korea.</title>
        <authorList>
            <person name="Kim J."/>
            <person name="Yoon S.-H."/>
            <person name="Lee S.-S."/>
        </authorList>
    </citation>
    <scope>NUCLEOTIDE SEQUENCE [LARGE SCALE GENOMIC DNA]</scope>
    <source>
        <strain evidence="2 3">F21</strain>
    </source>
</reference>
<feature type="chain" id="PRO_5020927480" description="DUF885 family protein" evidence="1">
    <location>
        <begin position="24"/>
        <end position="550"/>
    </location>
</feature>
<dbReference type="AlphaFoldDB" id="A0A4R5VC13"/>
<sequence>MRSLLSFLSLLFAALFFSCQNTTNSPAELSQKPASYSDLETLFTEWREFENPPLHEGAPDYRKATFEQRMPDFEKLQSKLLQMDTSGWSIPEQVDWRIVWAEMNGFDFNNRILKPWERDPAFYKSIWMERSDVPDHEGPTHHGVVEVWQYSFPLESGKSEEFLEKIKAVSSLNTQAKENLTGNAKELWAAGIPTISQQVQDLKDVLDFPGVKENQELTQAIEEATKSSEDLVKWLEEEAPKKDGPSGIGKENYTWYLQNVHLVPLTWEDEVMILKRELARAWSSLKLEEHQNRNLPPLKAANTPEEFEQLTEKSIQKMMEFLEKEEILTVKDYFEPALREHRGSFVPEEKRNFFTIGMHIDPLPLYSHFYHWFELAIMDNDPHESLIRRGPLLYNIFDSRNEGTATAVEEMFMDAGLYEDSPRSREIVYIMIAQRAARGLGSLYAQANEMTMVEAGGIHSNYTPRGWMKTEKELLLFEQHLYMRQPGYGSSYITGKYLLEDAMADFARIKEEKGEEFRLRDFFDQLNGIGSIPIALGHWEMTGVDQMGEK</sequence>